<accession>A0A9N8VUN6</accession>
<dbReference type="AlphaFoldDB" id="A0A9N8VUN6"/>
<keyword evidence="2" id="KW-1185">Reference proteome</keyword>
<reference evidence="1" key="1">
    <citation type="submission" date="2021-06" db="EMBL/GenBank/DDBJ databases">
        <authorList>
            <person name="Kallberg Y."/>
            <person name="Tangrot J."/>
            <person name="Rosling A."/>
        </authorList>
    </citation>
    <scope>NUCLEOTIDE SEQUENCE</scope>
    <source>
        <strain evidence="1">CL551</strain>
    </source>
</reference>
<feature type="non-terminal residue" evidence="1">
    <location>
        <position position="1"/>
    </location>
</feature>
<dbReference type="Proteomes" id="UP000789342">
    <property type="component" value="Unassembled WGS sequence"/>
</dbReference>
<name>A0A9N8VUN6_9GLOM</name>
<comment type="caution">
    <text evidence="1">The sequence shown here is derived from an EMBL/GenBank/DDBJ whole genome shotgun (WGS) entry which is preliminary data.</text>
</comment>
<dbReference type="EMBL" id="CAJVPV010000639">
    <property type="protein sequence ID" value="CAG8466990.1"/>
    <property type="molecule type" value="Genomic_DNA"/>
</dbReference>
<evidence type="ECO:0000313" key="1">
    <source>
        <dbReference type="EMBL" id="CAG8466990.1"/>
    </source>
</evidence>
<proteinExistence type="predicted"/>
<sequence>FPHPLDTMTFLDSTVENEPCTPTSLKVLSSVIAAKTRTVESLEWLHKPAPWFREGLANLAIERFLISDNVCGSVAHL</sequence>
<protein>
    <submittedName>
        <fullName evidence="1">6481_t:CDS:1</fullName>
    </submittedName>
</protein>
<organism evidence="1 2">
    <name type="scientific">Acaulospora morrowiae</name>
    <dbReference type="NCBI Taxonomy" id="94023"/>
    <lineage>
        <taxon>Eukaryota</taxon>
        <taxon>Fungi</taxon>
        <taxon>Fungi incertae sedis</taxon>
        <taxon>Mucoromycota</taxon>
        <taxon>Glomeromycotina</taxon>
        <taxon>Glomeromycetes</taxon>
        <taxon>Diversisporales</taxon>
        <taxon>Acaulosporaceae</taxon>
        <taxon>Acaulospora</taxon>
    </lineage>
</organism>
<gene>
    <name evidence="1" type="ORF">AMORRO_LOCUS1675</name>
</gene>
<evidence type="ECO:0000313" key="2">
    <source>
        <dbReference type="Proteomes" id="UP000789342"/>
    </source>
</evidence>